<keyword evidence="2" id="KW-1185">Reference proteome</keyword>
<sequence length="105" mass="11657">MKRRSIDPETPADSAETSLCEALAALSTVEEMRAFLHDLCTPAEIEVMVDRWRVVPHLLEGRSYREIHERTSVSITTIGRVARYLNQGNGGYMAAAARRNLGGNV</sequence>
<dbReference type="InterPro" id="IPR038116">
    <property type="entry name" value="TrpR-like_sf"/>
</dbReference>
<dbReference type="PANTHER" id="PTHR40080:SF1">
    <property type="entry name" value="TRPR-LIKE PROTEIN YERC_YECD"/>
    <property type="match status" value="1"/>
</dbReference>
<gene>
    <name evidence="1" type="ORF">IM816_05450</name>
</gene>
<dbReference type="PANTHER" id="PTHR40080">
    <property type="entry name" value="LMO1763 PROTEIN"/>
    <property type="match status" value="1"/>
</dbReference>
<dbReference type="InterPro" id="IPR000831">
    <property type="entry name" value="Trp_repress"/>
</dbReference>
<organism evidence="1 2">
    <name type="scientific">Luteibacter flocculans</name>
    <dbReference type="NCBI Taxonomy" id="2780091"/>
    <lineage>
        <taxon>Bacteria</taxon>
        <taxon>Pseudomonadati</taxon>
        <taxon>Pseudomonadota</taxon>
        <taxon>Gammaproteobacteria</taxon>
        <taxon>Lysobacterales</taxon>
        <taxon>Rhodanobacteraceae</taxon>
        <taxon>Luteibacter</taxon>
    </lineage>
</organism>
<accession>A0ABY4T649</accession>
<evidence type="ECO:0000313" key="1">
    <source>
        <dbReference type="EMBL" id="URL59547.1"/>
    </source>
</evidence>
<protein>
    <submittedName>
        <fullName evidence="1">Trp operon repressor</fullName>
    </submittedName>
</protein>
<dbReference type="RefSeq" id="WP_250340072.1">
    <property type="nucleotide sequence ID" value="NZ_CP063231.1"/>
</dbReference>
<dbReference type="Proteomes" id="UP001056681">
    <property type="component" value="Chromosome"/>
</dbReference>
<dbReference type="NCBIfam" id="TIGR02531">
    <property type="entry name" value="yecD_yerC"/>
    <property type="match status" value="1"/>
</dbReference>
<evidence type="ECO:0000313" key="2">
    <source>
        <dbReference type="Proteomes" id="UP001056681"/>
    </source>
</evidence>
<dbReference type="EMBL" id="CP063231">
    <property type="protein sequence ID" value="URL59547.1"/>
    <property type="molecule type" value="Genomic_DNA"/>
</dbReference>
<dbReference type="InterPro" id="IPR013368">
    <property type="entry name" value="YecD_YerC"/>
</dbReference>
<name>A0ABY4T649_9GAMM</name>
<proteinExistence type="predicted"/>
<dbReference type="Pfam" id="PF01371">
    <property type="entry name" value="Trp_repressor"/>
    <property type="match status" value="1"/>
</dbReference>
<reference evidence="1" key="1">
    <citation type="submission" date="2020-10" db="EMBL/GenBank/DDBJ databases">
        <title>Whole-genome sequence of Luteibacter sp. EIF3.</title>
        <authorList>
            <person name="Friedrich I."/>
            <person name="Hertel R."/>
            <person name="Daniel R."/>
        </authorList>
    </citation>
    <scope>NUCLEOTIDE SEQUENCE</scope>
    <source>
        <strain evidence="1">EIF3</strain>
    </source>
</reference>
<dbReference type="SUPFAM" id="SSF48295">
    <property type="entry name" value="TrpR-like"/>
    <property type="match status" value="1"/>
</dbReference>
<dbReference type="InterPro" id="IPR010921">
    <property type="entry name" value="Trp_repressor/repl_initiator"/>
</dbReference>
<dbReference type="Gene3D" id="1.10.1270.10">
    <property type="entry name" value="TrpR-like"/>
    <property type="match status" value="1"/>
</dbReference>